<evidence type="ECO:0000313" key="5">
    <source>
        <dbReference type="Proteomes" id="UP001204798"/>
    </source>
</evidence>
<dbReference type="InterPro" id="IPR037522">
    <property type="entry name" value="HD_GYP_dom"/>
</dbReference>
<evidence type="ECO:0000259" key="3">
    <source>
        <dbReference type="PROSITE" id="PS51833"/>
    </source>
</evidence>
<dbReference type="SUPFAM" id="SSF52172">
    <property type="entry name" value="CheY-like"/>
    <property type="match status" value="1"/>
</dbReference>
<accession>A0ABT2EP55</accession>
<feature type="domain" description="HD-GYP" evidence="2">
    <location>
        <begin position="119"/>
        <end position="312"/>
    </location>
</feature>
<protein>
    <submittedName>
        <fullName evidence="4">Nucleotidyltransferase with HDIG domain</fullName>
    </submittedName>
</protein>
<dbReference type="PANTHER" id="PTHR33525:SF3">
    <property type="entry name" value="RIBONUCLEASE Y"/>
    <property type="match status" value="1"/>
</dbReference>
<dbReference type="PANTHER" id="PTHR33525">
    <property type="match status" value="1"/>
</dbReference>
<dbReference type="Proteomes" id="UP001204798">
    <property type="component" value="Unassembled WGS sequence"/>
</dbReference>
<evidence type="ECO:0000259" key="1">
    <source>
        <dbReference type="PROSITE" id="PS51831"/>
    </source>
</evidence>
<dbReference type="NCBIfam" id="TIGR00277">
    <property type="entry name" value="HDIG"/>
    <property type="match status" value="2"/>
</dbReference>
<dbReference type="SUPFAM" id="SSF109604">
    <property type="entry name" value="HD-domain/PDEase-like"/>
    <property type="match status" value="2"/>
</dbReference>
<gene>
    <name evidence="4" type="ORF">M2350_001070</name>
</gene>
<name>A0ABT2EP55_9BACT</name>
<dbReference type="InterPro" id="IPR011006">
    <property type="entry name" value="CheY-like_superfamily"/>
</dbReference>
<dbReference type="InterPro" id="IPR013976">
    <property type="entry name" value="HDOD"/>
</dbReference>
<evidence type="ECO:0000313" key="4">
    <source>
        <dbReference type="EMBL" id="MCS3918670.1"/>
    </source>
</evidence>
<organism evidence="4 5">
    <name type="scientific">Candidatus Fervidibacter sacchari</name>
    <dbReference type="NCBI Taxonomy" id="1448929"/>
    <lineage>
        <taxon>Bacteria</taxon>
        <taxon>Candidatus Fervidibacterota</taxon>
        <taxon>Candidatus Fervidibacter</taxon>
    </lineage>
</organism>
<dbReference type="InterPro" id="IPR003607">
    <property type="entry name" value="HD/PDEase_dom"/>
</dbReference>
<dbReference type="Pfam" id="PF08668">
    <property type="entry name" value="HDOD"/>
    <property type="match status" value="1"/>
</dbReference>
<dbReference type="InterPro" id="IPR006674">
    <property type="entry name" value="HD_domain"/>
</dbReference>
<feature type="domain" description="HDOD" evidence="3">
    <location>
        <begin position="315"/>
        <end position="505"/>
    </location>
</feature>
<dbReference type="Pfam" id="PF13487">
    <property type="entry name" value="HD_5"/>
    <property type="match status" value="1"/>
</dbReference>
<dbReference type="PROSITE" id="PS51831">
    <property type="entry name" value="HD"/>
    <property type="match status" value="1"/>
</dbReference>
<dbReference type="InterPro" id="IPR052340">
    <property type="entry name" value="RNase_Y/CdgJ"/>
</dbReference>
<dbReference type="RefSeq" id="WP_259094668.1">
    <property type="nucleotide sequence ID" value="NZ_CP130454.1"/>
</dbReference>
<sequence length="571" mass="63946">MTKPIILVVTTDKDLLRTFYNVAIKLDMKLLPLAEVSSRDLLDQPWHAVIVDSATPNIDGISLLSVVRSLSPFALRGLVVSTPDPQLLLRAVNEAQVHHIWVKPLSTREIMDAFQQQTEIISGRTLPLLLATAFESKTETGYGHSYRVAQYALALGHELGLNEDELKSLQLGCLLHDIGKLLLRERFSQNQTLQIEQTLSRQHPVLGEQLVKNMDLPSGAVSIIRHHHERWDGKGYPDQLQGEMIPLLARIASVANAYDHLTEPKGGKPPLSHLEINALLKSEMGQAFDPKIVQALLNLRETQDVWGVLEQLTGLPALAPVVQQALVLLEREDFDWREVAEVIAQDQNIVAQLLKLANSALTGLRRKVTSLPTALRVLGARPVRNLLLTMTVRPFLQAPSELQLWEHSLACGLVAKRLAQQTQLVDPEEAFTAGLLHDIGKTLLMRFFPQSYRRVQQIARRQGCPTFIAERLIFSVTHAEVGAWLLERWRIPSPFCEAVAVHHTPVPETQPLAWHLYWANQFIHFALGDMPLAKWGMTDLLSPSLYPIFANPEKLVQEAMAQVKSVENALL</sequence>
<proteinExistence type="predicted"/>
<dbReference type="CDD" id="cd00077">
    <property type="entry name" value="HDc"/>
    <property type="match status" value="2"/>
</dbReference>
<feature type="domain" description="HD" evidence="1">
    <location>
        <begin position="141"/>
        <end position="261"/>
    </location>
</feature>
<dbReference type="InterPro" id="IPR006675">
    <property type="entry name" value="HDIG_dom"/>
</dbReference>
<dbReference type="PROSITE" id="PS51832">
    <property type="entry name" value="HD_GYP"/>
    <property type="match status" value="1"/>
</dbReference>
<keyword evidence="5" id="KW-1185">Reference proteome</keyword>
<dbReference type="EMBL" id="JANUCP010000002">
    <property type="protein sequence ID" value="MCS3918670.1"/>
    <property type="molecule type" value="Genomic_DNA"/>
</dbReference>
<dbReference type="Gene3D" id="1.10.3210.10">
    <property type="entry name" value="Hypothetical protein af1432"/>
    <property type="match status" value="2"/>
</dbReference>
<dbReference type="PROSITE" id="PS51833">
    <property type="entry name" value="HDOD"/>
    <property type="match status" value="1"/>
</dbReference>
<evidence type="ECO:0000259" key="2">
    <source>
        <dbReference type="PROSITE" id="PS51832"/>
    </source>
</evidence>
<comment type="caution">
    <text evidence="4">The sequence shown here is derived from an EMBL/GenBank/DDBJ whole genome shotgun (WGS) entry which is preliminary data.</text>
</comment>
<reference evidence="4 5" key="1">
    <citation type="submission" date="2022-08" db="EMBL/GenBank/DDBJ databases">
        <title>Bacterial and archaeal communities from various locations to study Microbial Dark Matter (Phase II).</title>
        <authorList>
            <person name="Stepanauskas R."/>
        </authorList>
    </citation>
    <scope>NUCLEOTIDE SEQUENCE [LARGE SCALE GENOMIC DNA]</scope>
    <source>
        <strain evidence="4 5">PD1</strain>
    </source>
</reference>
<dbReference type="SMART" id="SM00471">
    <property type="entry name" value="HDc"/>
    <property type="match status" value="2"/>
</dbReference>